<evidence type="ECO:0000256" key="2">
    <source>
        <dbReference type="SAM" id="SignalP"/>
    </source>
</evidence>
<organism evidence="4 5">
    <name type="scientific">Hymenobacter yonginensis</name>
    <dbReference type="NCBI Taxonomy" id="748197"/>
    <lineage>
        <taxon>Bacteria</taxon>
        <taxon>Pseudomonadati</taxon>
        <taxon>Bacteroidota</taxon>
        <taxon>Cytophagia</taxon>
        <taxon>Cytophagales</taxon>
        <taxon>Hymenobacteraceae</taxon>
        <taxon>Hymenobacter</taxon>
    </lineage>
</organism>
<protein>
    <submittedName>
        <fullName evidence="4">TonB-dependent receptor plug domain-containing protein</fullName>
    </submittedName>
</protein>
<evidence type="ECO:0000313" key="5">
    <source>
        <dbReference type="Proteomes" id="UP001211872"/>
    </source>
</evidence>
<keyword evidence="1" id="KW-0998">Cell outer membrane</keyword>
<keyword evidence="4" id="KW-0675">Receptor</keyword>
<proteinExistence type="inferred from homology"/>
<evidence type="ECO:0000256" key="1">
    <source>
        <dbReference type="PROSITE-ProRule" id="PRU01360"/>
    </source>
</evidence>
<keyword evidence="5" id="KW-1185">Reference proteome</keyword>
<dbReference type="InterPro" id="IPR012910">
    <property type="entry name" value="Plug_dom"/>
</dbReference>
<reference evidence="4 5" key="1">
    <citation type="journal article" date="2011" name="Int. J. Syst. Evol. Microbiol.">
        <title>Hymenobacter yonginensis sp. nov., isolated from a mesotrophic artificial lake.</title>
        <authorList>
            <person name="Joung Y."/>
            <person name="Cho S.H."/>
            <person name="Kim H."/>
            <person name="Kim S.B."/>
            <person name="Joh K."/>
        </authorList>
    </citation>
    <scope>NUCLEOTIDE SEQUENCE [LARGE SCALE GENOMIC DNA]</scope>
    <source>
        <strain evidence="4 5">KCTC 22745</strain>
    </source>
</reference>
<feature type="domain" description="TonB-dependent receptor plug" evidence="3">
    <location>
        <begin position="60"/>
        <end position="108"/>
    </location>
</feature>
<sequence>MANFHLSFVAGTILLFASAAHAQTQQPQATQQADTIQQPKPKSGTVIKLYCGPNRLLPHQQPLYVVNGKPLKGEKSLQSINPNDIEKIDILKDKKAVERFGPAAINGAVLITTKTGKR</sequence>
<keyword evidence="1" id="KW-1134">Transmembrane beta strand</keyword>
<evidence type="ECO:0000313" key="4">
    <source>
        <dbReference type="EMBL" id="WBO85569.1"/>
    </source>
</evidence>
<dbReference type="Pfam" id="PF07715">
    <property type="entry name" value="Plug"/>
    <property type="match status" value="1"/>
</dbReference>
<dbReference type="InterPro" id="IPR039426">
    <property type="entry name" value="TonB-dep_rcpt-like"/>
</dbReference>
<dbReference type="InterPro" id="IPR037066">
    <property type="entry name" value="Plug_dom_sf"/>
</dbReference>
<dbReference type="EMBL" id="CP115396">
    <property type="protein sequence ID" value="WBO85569.1"/>
    <property type="molecule type" value="Genomic_DNA"/>
</dbReference>
<name>A0ABY7PRU1_9BACT</name>
<keyword evidence="2" id="KW-0732">Signal</keyword>
<dbReference type="Proteomes" id="UP001211872">
    <property type="component" value="Chromosome"/>
</dbReference>
<dbReference type="SUPFAM" id="SSF56935">
    <property type="entry name" value="Porins"/>
    <property type="match status" value="1"/>
</dbReference>
<keyword evidence="1" id="KW-0472">Membrane</keyword>
<feature type="chain" id="PRO_5047194832" evidence="2">
    <location>
        <begin position="23"/>
        <end position="118"/>
    </location>
</feature>
<comment type="subcellular location">
    <subcellularLocation>
        <location evidence="1">Cell outer membrane</location>
        <topology evidence="1">Multi-pass membrane protein</topology>
    </subcellularLocation>
</comment>
<comment type="similarity">
    <text evidence="1">Belongs to the TonB-dependent receptor family.</text>
</comment>
<evidence type="ECO:0000259" key="3">
    <source>
        <dbReference type="Pfam" id="PF07715"/>
    </source>
</evidence>
<keyword evidence="1" id="KW-0813">Transport</keyword>
<dbReference type="Gene3D" id="2.170.130.10">
    <property type="entry name" value="TonB-dependent receptor, plug domain"/>
    <property type="match status" value="1"/>
</dbReference>
<keyword evidence="1" id="KW-0812">Transmembrane</keyword>
<dbReference type="RefSeq" id="WP_270128193.1">
    <property type="nucleotide sequence ID" value="NZ_CP115396.1"/>
</dbReference>
<accession>A0ABY7PRU1</accession>
<feature type="signal peptide" evidence="2">
    <location>
        <begin position="1"/>
        <end position="22"/>
    </location>
</feature>
<dbReference type="PROSITE" id="PS52016">
    <property type="entry name" value="TONB_DEPENDENT_REC_3"/>
    <property type="match status" value="1"/>
</dbReference>
<gene>
    <name evidence="4" type="ORF">O9Z63_04830</name>
</gene>